<dbReference type="Proteomes" id="UP000253846">
    <property type="component" value="Unassembled WGS sequence"/>
</dbReference>
<reference evidence="1 2" key="1">
    <citation type="submission" date="2018-06" db="EMBL/GenBank/DDBJ databases">
        <authorList>
            <consortium name="Pathogen Informatics"/>
            <person name="Doyle S."/>
        </authorList>
    </citation>
    <scope>NUCLEOTIDE SEQUENCE [LARGE SCALE GENOMIC DNA]</scope>
    <source>
        <strain evidence="1 2">NCTC12860</strain>
    </source>
</reference>
<name>A0A336NA11_BARGR</name>
<evidence type="ECO:0000313" key="1">
    <source>
        <dbReference type="EMBL" id="SSZ39206.1"/>
    </source>
</evidence>
<gene>
    <name evidence="1" type="ORF">NCTC12860_00402</name>
</gene>
<dbReference type="EMBL" id="UFTD01000001">
    <property type="protein sequence ID" value="SSZ39206.1"/>
    <property type="molecule type" value="Genomic_DNA"/>
</dbReference>
<evidence type="ECO:0000313" key="2">
    <source>
        <dbReference type="Proteomes" id="UP000253846"/>
    </source>
</evidence>
<organism evidence="1 2">
    <name type="scientific">Bartonella grahamii</name>
    <dbReference type="NCBI Taxonomy" id="33045"/>
    <lineage>
        <taxon>Bacteria</taxon>
        <taxon>Pseudomonadati</taxon>
        <taxon>Pseudomonadota</taxon>
        <taxon>Alphaproteobacteria</taxon>
        <taxon>Hyphomicrobiales</taxon>
        <taxon>Bartonellaceae</taxon>
        <taxon>Bartonella</taxon>
    </lineage>
</organism>
<protein>
    <submittedName>
        <fullName evidence="1">Uncharacterized protein</fullName>
    </submittedName>
</protein>
<dbReference type="AlphaFoldDB" id="A0A336NA11"/>
<sequence>MEKQECGVPIGYQIGLETVKIIRRRYGIKVSMILPIIAQTSGNSVVAQPNHARYF</sequence>
<accession>A0A336NA11</accession>
<proteinExistence type="predicted"/>